<evidence type="ECO:0000256" key="3">
    <source>
        <dbReference type="ARBA" id="ARBA00023163"/>
    </source>
</evidence>
<evidence type="ECO:0000313" key="5">
    <source>
        <dbReference type="EMBL" id="SCL25569.1"/>
    </source>
</evidence>
<evidence type="ECO:0000256" key="2">
    <source>
        <dbReference type="ARBA" id="ARBA00023125"/>
    </source>
</evidence>
<evidence type="ECO:0000259" key="4">
    <source>
        <dbReference type="PROSITE" id="PS01124"/>
    </source>
</evidence>
<dbReference type="GO" id="GO:0003700">
    <property type="term" value="F:DNA-binding transcription factor activity"/>
    <property type="evidence" value="ECO:0007669"/>
    <property type="project" value="InterPro"/>
</dbReference>
<reference evidence="6" key="1">
    <citation type="submission" date="2016-06" db="EMBL/GenBank/DDBJ databases">
        <authorList>
            <person name="Varghese N."/>
        </authorList>
    </citation>
    <scope>NUCLEOTIDE SEQUENCE [LARGE SCALE GENOMIC DNA]</scope>
    <source>
        <strain evidence="6">DSM 46123</strain>
    </source>
</reference>
<dbReference type="SUPFAM" id="SSF46689">
    <property type="entry name" value="Homeodomain-like"/>
    <property type="match status" value="1"/>
</dbReference>
<dbReference type="Pfam" id="PF12833">
    <property type="entry name" value="HTH_18"/>
    <property type="match status" value="1"/>
</dbReference>
<keyword evidence="6" id="KW-1185">Reference proteome</keyword>
<dbReference type="SUPFAM" id="SSF51215">
    <property type="entry name" value="Regulatory protein AraC"/>
    <property type="match status" value="1"/>
</dbReference>
<dbReference type="STRING" id="47866.GA0074694_4259"/>
<dbReference type="InterPro" id="IPR050204">
    <property type="entry name" value="AraC_XylS_family_regulators"/>
</dbReference>
<keyword evidence="2 5" id="KW-0238">DNA-binding</keyword>
<dbReference type="PANTHER" id="PTHR46796:SF6">
    <property type="entry name" value="ARAC SUBFAMILY"/>
    <property type="match status" value="1"/>
</dbReference>
<gene>
    <name evidence="5" type="ORF">GA0074694_4259</name>
</gene>
<keyword evidence="1" id="KW-0805">Transcription regulation</keyword>
<dbReference type="InterPro" id="IPR037923">
    <property type="entry name" value="HTH-like"/>
</dbReference>
<dbReference type="Gene3D" id="1.10.10.60">
    <property type="entry name" value="Homeodomain-like"/>
    <property type="match status" value="1"/>
</dbReference>
<feature type="domain" description="HTH araC/xylS-type" evidence="4">
    <location>
        <begin position="218"/>
        <end position="319"/>
    </location>
</feature>
<dbReference type="InterPro" id="IPR035418">
    <property type="entry name" value="AraC-bd_2"/>
</dbReference>
<dbReference type="PRINTS" id="PR00032">
    <property type="entry name" value="HTHARAC"/>
</dbReference>
<dbReference type="PROSITE" id="PS01124">
    <property type="entry name" value="HTH_ARAC_FAMILY_2"/>
    <property type="match status" value="1"/>
</dbReference>
<keyword evidence="3" id="KW-0804">Transcription</keyword>
<evidence type="ECO:0000256" key="1">
    <source>
        <dbReference type="ARBA" id="ARBA00023015"/>
    </source>
</evidence>
<name>A0A1C6S7X3_9ACTN</name>
<accession>A0A1C6S7X3</accession>
<dbReference type="EMBL" id="FMHU01000002">
    <property type="protein sequence ID" value="SCL25569.1"/>
    <property type="molecule type" value="Genomic_DNA"/>
</dbReference>
<protein>
    <submittedName>
        <fullName evidence="5">AraC-type DNA-binding protein</fullName>
    </submittedName>
</protein>
<proteinExistence type="predicted"/>
<dbReference type="InterPro" id="IPR009057">
    <property type="entry name" value="Homeodomain-like_sf"/>
</dbReference>
<dbReference type="Pfam" id="PF14525">
    <property type="entry name" value="AraC_binding_2"/>
    <property type="match status" value="1"/>
</dbReference>
<organism evidence="5 6">
    <name type="scientific">Micromonospora inyonensis</name>
    <dbReference type="NCBI Taxonomy" id="47866"/>
    <lineage>
        <taxon>Bacteria</taxon>
        <taxon>Bacillati</taxon>
        <taxon>Actinomycetota</taxon>
        <taxon>Actinomycetes</taxon>
        <taxon>Micromonosporales</taxon>
        <taxon>Micromonosporaceae</taxon>
        <taxon>Micromonospora</taxon>
    </lineage>
</organism>
<dbReference type="Proteomes" id="UP000198906">
    <property type="component" value="Unassembled WGS sequence"/>
</dbReference>
<sequence>MDAVSTDDVPPAERFAYWREVISKLAVPCDLHCDPHVENEFWAHAGFSSFGPVRAALATVMPHSLHRTPRRIRQADPEVFEVVCTVRGGGTVTQDGRSADVGGGDLVLLDPSRPYRIEPAPHIRLSRVLLLHTPRSLLPIPPADMRSLTAVRIPGDQGVGALTSQFLLHLAQRMPELGPSDVRRLSTLTVEVLGTALAHALECESVVPPRTRQRALMAQIKSFIRHHLGDARLTPDAIASAHHISLRYLHKLFQQDGQTVAGYVRELRLERCRRDLTDPRLDVRPIRAIAARWGFSSPAHFSQAFRSAYGLSPRQFRRQTTRVHAD</sequence>
<dbReference type="SMART" id="SM00342">
    <property type="entry name" value="HTH_ARAC"/>
    <property type="match status" value="1"/>
</dbReference>
<dbReference type="GO" id="GO:0043565">
    <property type="term" value="F:sequence-specific DNA binding"/>
    <property type="evidence" value="ECO:0007669"/>
    <property type="project" value="InterPro"/>
</dbReference>
<dbReference type="AlphaFoldDB" id="A0A1C6S7X3"/>
<dbReference type="InterPro" id="IPR018060">
    <property type="entry name" value="HTH_AraC"/>
</dbReference>
<dbReference type="RefSeq" id="WP_091460953.1">
    <property type="nucleotide sequence ID" value="NZ_FMHU01000002.1"/>
</dbReference>
<dbReference type="PANTHER" id="PTHR46796">
    <property type="entry name" value="HTH-TYPE TRANSCRIPTIONAL ACTIVATOR RHAS-RELATED"/>
    <property type="match status" value="1"/>
</dbReference>
<dbReference type="InterPro" id="IPR020449">
    <property type="entry name" value="Tscrpt_reg_AraC-type_HTH"/>
</dbReference>
<evidence type="ECO:0000313" key="6">
    <source>
        <dbReference type="Proteomes" id="UP000198906"/>
    </source>
</evidence>